<dbReference type="EMBL" id="JAPUBN010000006">
    <property type="protein sequence ID" value="MCZ2720374.1"/>
    <property type="molecule type" value="Genomic_DNA"/>
</dbReference>
<name>A0ABT4JS08_9GAMM</name>
<evidence type="ECO:0000313" key="1">
    <source>
        <dbReference type="EMBL" id="MCZ2720374.1"/>
    </source>
</evidence>
<dbReference type="RefSeq" id="WP_269122213.1">
    <property type="nucleotide sequence ID" value="NZ_JAPUBN010000006.1"/>
</dbReference>
<gene>
    <name evidence="1" type="ORF">O1D97_01625</name>
</gene>
<organism evidence="1 2">
    <name type="scientific">Marinomonas phaeophyticola</name>
    <dbReference type="NCBI Taxonomy" id="3004091"/>
    <lineage>
        <taxon>Bacteria</taxon>
        <taxon>Pseudomonadati</taxon>
        <taxon>Pseudomonadota</taxon>
        <taxon>Gammaproteobacteria</taxon>
        <taxon>Oceanospirillales</taxon>
        <taxon>Oceanospirillaceae</taxon>
        <taxon>Marinomonas</taxon>
    </lineage>
</organism>
<sequence>MKKLLKDKCPSHWAERLQSTLNETEADINDFVGEALPIGINLKSPR</sequence>
<keyword evidence="2" id="KW-1185">Reference proteome</keyword>
<evidence type="ECO:0000313" key="2">
    <source>
        <dbReference type="Proteomes" id="UP001149719"/>
    </source>
</evidence>
<proteinExistence type="predicted"/>
<accession>A0ABT4JS08</accession>
<reference evidence="1" key="1">
    <citation type="submission" date="2022-12" db="EMBL/GenBank/DDBJ databases">
        <title>Marinomonas 15G1-11 sp. nov, isolated from marine algae.</title>
        <authorList>
            <person name="Butt M."/>
            <person name="Choi D.G."/>
            <person name="Kim J.M."/>
            <person name="Lee J.K."/>
            <person name="Baek J.H."/>
            <person name="Jeon C.O."/>
        </authorList>
    </citation>
    <scope>NUCLEOTIDE SEQUENCE</scope>
    <source>
        <strain evidence="1">15G1-11</strain>
    </source>
</reference>
<protein>
    <submittedName>
        <fullName evidence="1">Uncharacterized protein</fullName>
    </submittedName>
</protein>
<comment type="caution">
    <text evidence="1">The sequence shown here is derived from an EMBL/GenBank/DDBJ whole genome shotgun (WGS) entry which is preliminary data.</text>
</comment>
<dbReference type="Proteomes" id="UP001149719">
    <property type="component" value="Unassembled WGS sequence"/>
</dbReference>